<reference evidence="10 11" key="1">
    <citation type="submission" date="2024-09" db="EMBL/GenBank/DDBJ databases">
        <authorList>
            <person name="Sun Q."/>
            <person name="Mori K."/>
        </authorList>
    </citation>
    <scope>NUCLEOTIDE SEQUENCE [LARGE SCALE GENOMIC DNA]</scope>
    <source>
        <strain evidence="10 11">TBRC 0563</strain>
    </source>
</reference>
<protein>
    <submittedName>
        <fullName evidence="10">ABC transporter permease</fullName>
    </submittedName>
</protein>
<keyword evidence="5 7" id="KW-1133">Transmembrane helix</keyword>
<evidence type="ECO:0000259" key="9">
    <source>
        <dbReference type="PROSITE" id="PS50928"/>
    </source>
</evidence>
<dbReference type="Proteomes" id="UP001589627">
    <property type="component" value="Unassembled WGS sequence"/>
</dbReference>
<keyword evidence="6 7" id="KW-0472">Membrane</keyword>
<organism evidence="10 11">
    <name type="scientific">Actinoallomurus acaciae</name>
    <dbReference type="NCBI Taxonomy" id="502577"/>
    <lineage>
        <taxon>Bacteria</taxon>
        <taxon>Bacillati</taxon>
        <taxon>Actinomycetota</taxon>
        <taxon>Actinomycetes</taxon>
        <taxon>Streptosporangiales</taxon>
        <taxon>Thermomonosporaceae</taxon>
        <taxon>Actinoallomurus</taxon>
    </lineage>
</organism>
<sequence>MTSVIRAATTRPAGSGPARTPRPRLRRRLRGAAGVVVVLAVWALLTETGVLDTQNLPTIPAVLSALGDSATDILASLGTTLEAMFIGLVVASVAGGALGLAVGLSAWADAATDVIVRMMRPMPSLALIPVAILLAGLGTTMTSGLVTFAAFWPVFINARYGARQVEPRLLDTGRALHFGRWELIWRVVVPSTAPAITTGVRIAVSMALVVTVSVELVAGTGGLGGYVLAAEQGGSIPQMYAGIIVGGAVGWLLNLAFTAVTRRALRWEAATARGGEA</sequence>
<dbReference type="Pfam" id="PF00528">
    <property type="entry name" value="BPD_transp_1"/>
    <property type="match status" value="1"/>
</dbReference>
<evidence type="ECO:0000256" key="6">
    <source>
        <dbReference type="ARBA" id="ARBA00023136"/>
    </source>
</evidence>
<evidence type="ECO:0000256" key="2">
    <source>
        <dbReference type="ARBA" id="ARBA00022448"/>
    </source>
</evidence>
<comment type="similarity">
    <text evidence="7">Belongs to the binding-protein-dependent transport system permease family.</text>
</comment>
<feature type="transmembrane region" description="Helical" evidence="7">
    <location>
        <begin position="29"/>
        <end position="45"/>
    </location>
</feature>
<dbReference type="SUPFAM" id="SSF161098">
    <property type="entry name" value="MetI-like"/>
    <property type="match status" value="1"/>
</dbReference>
<evidence type="ECO:0000313" key="10">
    <source>
        <dbReference type="EMBL" id="MFB9832599.1"/>
    </source>
</evidence>
<feature type="transmembrane region" description="Helical" evidence="7">
    <location>
        <begin position="207"/>
        <end position="228"/>
    </location>
</feature>
<dbReference type="EMBL" id="JBHLZP010000054">
    <property type="protein sequence ID" value="MFB9832599.1"/>
    <property type="molecule type" value="Genomic_DNA"/>
</dbReference>
<comment type="caution">
    <text evidence="10">The sequence shown here is derived from an EMBL/GenBank/DDBJ whole genome shotgun (WGS) entry which is preliminary data.</text>
</comment>
<dbReference type="InterPro" id="IPR000515">
    <property type="entry name" value="MetI-like"/>
</dbReference>
<keyword evidence="11" id="KW-1185">Reference proteome</keyword>
<keyword evidence="3" id="KW-1003">Cell membrane</keyword>
<comment type="subcellular location">
    <subcellularLocation>
        <location evidence="1 7">Cell membrane</location>
        <topology evidence="1 7">Multi-pass membrane protein</topology>
    </subcellularLocation>
</comment>
<name>A0ABV5YC47_9ACTN</name>
<dbReference type="CDD" id="cd06261">
    <property type="entry name" value="TM_PBP2"/>
    <property type="match status" value="1"/>
</dbReference>
<keyword evidence="2 7" id="KW-0813">Transport</keyword>
<feature type="transmembrane region" description="Helical" evidence="7">
    <location>
        <begin position="83"/>
        <end position="104"/>
    </location>
</feature>
<accession>A0ABV5YC47</accession>
<dbReference type="RefSeq" id="WP_378198594.1">
    <property type="nucleotide sequence ID" value="NZ_JBHLZP010000054.1"/>
</dbReference>
<evidence type="ECO:0000313" key="11">
    <source>
        <dbReference type="Proteomes" id="UP001589627"/>
    </source>
</evidence>
<feature type="transmembrane region" description="Helical" evidence="7">
    <location>
        <begin position="240"/>
        <end position="260"/>
    </location>
</feature>
<proteinExistence type="inferred from homology"/>
<evidence type="ECO:0000256" key="1">
    <source>
        <dbReference type="ARBA" id="ARBA00004651"/>
    </source>
</evidence>
<dbReference type="Gene3D" id="1.10.3720.10">
    <property type="entry name" value="MetI-like"/>
    <property type="match status" value="1"/>
</dbReference>
<evidence type="ECO:0000256" key="5">
    <source>
        <dbReference type="ARBA" id="ARBA00022989"/>
    </source>
</evidence>
<evidence type="ECO:0000256" key="7">
    <source>
        <dbReference type="RuleBase" id="RU363032"/>
    </source>
</evidence>
<evidence type="ECO:0000256" key="4">
    <source>
        <dbReference type="ARBA" id="ARBA00022692"/>
    </source>
</evidence>
<dbReference type="InterPro" id="IPR035906">
    <property type="entry name" value="MetI-like_sf"/>
</dbReference>
<evidence type="ECO:0000256" key="3">
    <source>
        <dbReference type="ARBA" id="ARBA00022475"/>
    </source>
</evidence>
<dbReference type="PROSITE" id="PS50928">
    <property type="entry name" value="ABC_TM1"/>
    <property type="match status" value="1"/>
</dbReference>
<dbReference type="PANTHER" id="PTHR30151:SF0">
    <property type="entry name" value="ABC TRANSPORTER PERMEASE PROTEIN MJ0413-RELATED"/>
    <property type="match status" value="1"/>
</dbReference>
<gene>
    <name evidence="10" type="ORF">ACFFNX_10410</name>
</gene>
<feature type="transmembrane region" description="Helical" evidence="7">
    <location>
        <begin position="125"/>
        <end position="152"/>
    </location>
</feature>
<feature type="region of interest" description="Disordered" evidence="8">
    <location>
        <begin position="1"/>
        <end position="22"/>
    </location>
</feature>
<evidence type="ECO:0000256" key="8">
    <source>
        <dbReference type="SAM" id="MobiDB-lite"/>
    </source>
</evidence>
<feature type="domain" description="ABC transmembrane type-1" evidence="9">
    <location>
        <begin position="77"/>
        <end position="261"/>
    </location>
</feature>
<dbReference type="PANTHER" id="PTHR30151">
    <property type="entry name" value="ALKANE SULFONATE ABC TRANSPORTER-RELATED, MEMBRANE SUBUNIT"/>
    <property type="match status" value="1"/>
</dbReference>
<keyword evidence="4 7" id="KW-0812">Transmembrane</keyword>